<organism evidence="2 3">
    <name type="scientific">Leptobacterium flavescens</name>
    <dbReference type="NCBI Taxonomy" id="472055"/>
    <lineage>
        <taxon>Bacteria</taxon>
        <taxon>Pseudomonadati</taxon>
        <taxon>Bacteroidota</taxon>
        <taxon>Flavobacteriia</taxon>
        <taxon>Flavobacteriales</taxon>
        <taxon>Flavobacteriaceae</taxon>
        <taxon>Leptobacterium</taxon>
    </lineage>
</organism>
<dbReference type="PANTHER" id="PTHR42886:SF29">
    <property type="entry name" value="PUMMELIG, ISOFORM A"/>
    <property type="match status" value="1"/>
</dbReference>
<dbReference type="SUPFAM" id="SSF53474">
    <property type="entry name" value="alpha/beta-Hydrolases"/>
    <property type="match status" value="1"/>
</dbReference>
<name>A0A6P0UM23_9FLAO</name>
<protein>
    <submittedName>
        <fullName evidence="2">Alpha/beta fold hydrolase</fullName>
    </submittedName>
</protein>
<dbReference type="EMBL" id="JAABOO010000003">
    <property type="protein sequence ID" value="NER14284.1"/>
    <property type="molecule type" value="Genomic_DNA"/>
</dbReference>
<dbReference type="InterPro" id="IPR029058">
    <property type="entry name" value="AB_hydrolase_fold"/>
</dbReference>
<dbReference type="InterPro" id="IPR000073">
    <property type="entry name" value="AB_hydrolase_1"/>
</dbReference>
<keyword evidence="3" id="KW-1185">Reference proteome</keyword>
<gene>
    <name evidence="2" type="ORF">GWK08_12595</name>
</gene>
<sequence length="297" mass="34099">MRQKRRKIIPRKLKIALRFIALFILISSHQSCFRFRMSDKKSMELFKQYQVNNSIDYFQPSNTDYKVRVVSTSANKPMDTAVFFIHGAPGAADGYYEYLKDSALLERAALYTIDRPGYGYSRFGKAVTSIEEQTRIVAEIIESLEQENVIVVGHSFGGPIAAYSSLKSDKVKAVLMLAPAIDPENEKVFWFAYVAKWRLTKWMVPGALGVAGDEKFTHVKELKKIRDNWMNVRVPVVHIHGTKDVVVPFDNVSFTKENFNQDYLRVIELEGENHFLPWARKELVTREILKLLQAGVQ</sequence>
<dbReference type="Gene3D" id="3.40.50.1820">
    <property type="entry name" value="alpha/beta hydrolase"/>
    <property type="match status" value="1"/>
</dbReference>
<dbReference type="AlphaFoldDB" id="A0A6P0UM23"/>
<comment type="caution">
    <text evidence="2">The sequence shown here is derived from an EMBL/GenBank/DDBJ whole genome shotgun (WGS) entry which is preliminary data.</text>
</comment>
<dbReference type="Proteomes" id="UP000468581">
    <property type="component" value="Unassembled WGS sequence"/>
</dbReference>
<dbReference type="GO" id="GO:0016787">
    <property type="term" value="F:hydrolase activity"/>
    <property type="evidence" value="ECO:0007669"/>
    <property type="project" value="UniProtKB-KW"/>
</dbReference>
<reference evidence="2 3" key="1">
    <citation type="submission" date="2020-01" db="EMBL/GenBank/DDBJ databases">
        <title>Leptobacterium flavescens.</title>
        <authorList>
            <person name="Wang G."/>
        </authorList>
    </citation>
    <scope>NUCLEOTIDE SEQUENCE [LARGE SCALE GENOMIC DNA]</scope>
    <source>
        <strain evidence="2 3">KCTC 22160</strain>
    </source>
</reference>
<keyword evidence="2" id="KW-0378">Hydrolase</keyword>
<feature type="domain" description="AB hydrolase-1" evidence="1">
    <location>
        <begin position="81"/>
        <end position="198"/>
    </location>
</feature>
<dbReference type="RefSeq" id="WP_163607576.1">
    <property type="nucleotide sequence ID" value="NZ_JAABOO010000003.1"/>
</dbReference>
<evidence type="ECO:0000313" key="2">
    <source>
        <dbReference type="EMBL" id="NER14284.1"/>
    </source>
</evidence>
<dbReference type="PANTHER" id="PTHR42886">
    <property type="entry name" value="RE40534P-RELATED"/>
    <property type="match status" value="1"/>
</dbReference>
<evidence type="ECO:0000259" key="1">
    <source>
        <dbReference type="Pfam" id="PF00561"/>
    </source>
</evidence>
<accession>A0A6P0UM23</accession>
<evidence type="ECO:0000313" key="3">
    <source>
        <dbReference type="Proteomes" id="UP000468581"/>
    </source>
</evidence>
<dbReference type="Pfam" id="PF00561">
    <property type="entry name" value="Abhydrolase_1"/>
    <property type="match status" value="1"/>
</dbReference>
<proteinExistence type="predicted"/>